<dbReference type="AlphaFoldDB" id="A0A847TS52"/>
<evidence type="ECO:0000256" key="3">
    <source>
        <dbReference type="ARBA" id="ARBA00048954"/>
    </source>
</evidence>
<sequence length="545" mass="60692">MVDGIVSEPGDEANEFVFVTPDDTEIKNGEFIYYTGTVEVENDGGELKEQEKKIFARITQREQKRGYPDQFMSDPGVSPEAVAGKLGIATEGVDLYRLTANVIGYYNEKLNDFTNPRIVPKPGTEVELAADDDLEEYLTEADPKENGSAYIGDLLHRPPGGTDIHLPIDNFASTHLSILASTGSGKSYTASVLVEEMMQPDSRAAMLIIDPHGEYHSLQEMEEDERFQNEDEGYTPEIDLKNPEDIHIRISELNLSDLYSVIDDPSDAQEHVLSEAWSSLKADDGVDFNYVTLNQIKERCQEVADNDSTANALEWRLDKALDRDLFDANNHLALSQLLEPGKCTVLQLDTMSLREQQMLVSVLFQKINRARVRYEKDGEGDLDFPVFGLLEEGHRFAPADGEAQSLGPLSTILSEGRKFGIGIGIISQRPSKIDDDVLSQCKTQIIMQIQNPLDQDAVKKGVEDVGEDLLSELPGLTPGQAIIAGDSVNTPFPARIRERYTTHKAESVPATDEWQKTWRKNNDIEVDGRADADQEEGAEDRDQRL</sequence>
<dbReference type="Gene3D" id="3.40.50.300">
    <property type="entry name" value="P-loop containing nucleotide triphosphate hydrolases"/>
    <property type="match status" value="2"/>
</dbReference>
<dbReference type="Pfam" id="PF01935">
    <property type="entry name" value="DUF87"/>
    <property type="match status" value="1"/>
</dbReference>
<evidence type="ECO:0000256" key="5">
    <source>
        <dbReference type="SAM" id="MobiDB-lite"/>
    </source>
</evidence>
<evidence type="ECO:0000259" key="6">
    <source>
        <dbReference type="Pfam" id="PF01935"/>
    </source>
</evidence>
<evidence type="ECO:0000256" key="1">
    <source>
        <dbReference type="ARBA" id="ARBA00007816"/>
    </source>
</evidence>
<dbReference type="GO" id="GO:0043139">
    <property type="term" value="F:5'-3' DNA helicase activity"/>
    <property type="evidence" value="ECO:0007669"/>
    <property type="project" value="UniProtKB-EC"/>
</dbReference>
<dbReference type="PANTHER" id="PTHR42957:SF1">
    <property type="entry name" value="HELICASE MJ1565-RELATED"/>
    <property type="match status" value="1"/>
</dbReference>
<evidence type="ECO:0000256" key="2">
    <source>
        <dbReference type="ARBA" id="ARBA00034617"/>
    </source>
</evidence>
<comment type="catalytic activity">
    <reaction evidence="4">
        <text>ATP + H2O = ADP + phosphate + H(+)</text>
        <dbReference type="Rhea" id="RHEA:13065"/>
        <dbReference type="ChEBI" id="CHEBI:15377"/>
        <dbReference type="ChEBI" id="CHEBI:15378"/>
        <dbReference type="ChEBI" id="CHEBI:30616"/>
        <dbReference type="ChEBI" id="CHEBI:43474"/>
        <dbReference type="ChEBI" id="CHEBI:456216"/>
        <dbReference type="EC" id="5.6.2.4"/>
    </reaction>
</comment>
<gene>
    <name evidence="7" type="ORF">GOC85_14905</name>
</gene>
<feature type="region of interest" description="Disordered" evidence="5">
    <location>
        <begin position="506"/>
        <end position="545"/>
    </location>
</feature>
<evidence type="ECO:0000313" key="8">
    <source>
        <dbReference type="Proteomes" id="UP000619835"/>
    </source>
</evidence>
<accession>A0A847TS52</accession>
<protein>
    <submittedName>
        <fullName evidence="7">DUF87 domain-containing protein</fullName>
    </submittedName>
</protein>
<feature type="compositionally biased region" description="Basic and acidic residues" evidence="5">
    <location>
        <begin position="513"/>
        <end position="532"/>
    </location>
</feature>
<organism evidence="7 8">
    <name type="scientific">Haloferax volcanii</name>
    <name type="common">Halobacterium volcanii</name>
    <dbReference type="NCBI Taxonomy" id="2246"/>
    <lineage>
        <taxon>Archaea</taxon>
        <taxon>Methanobacteriati</taxon>
        <taxon>Methanobacteriota</taxon>
        <taxon>Stenosarchaea group</taxon>
        <taxon>Halobacteria</taxon>
        <taxon>Halobacteriales</taxon>
        <taxon>Haloferacaceae</taxon>
        <taxon>Haloferax</taxon>
    </lineage>
</organism>
<comment type="similarity">
    <text evidence="1">Belongs to the HerA family.</text>
</comment>
<name>A0A847TS52_HALVO</name>
<dbReference type="EMBL" id="WOWC01000001">
    <property type="protein sequence ID" value="NLV03855.1"/>
    <property type="molecule type" value="Genomic_DNA"/>
</dbReference>
<comment type="catalytic activity">
    <reaction evidence="2">
        <text>Couples ATP hydrolysis with the unwinding of duplex DNA by translocating in the 3'-5' direction.</text>
        <dbReference type="EC" id="5.6.2.4"/>
    </reaction>
</comment>
<feature type="domain" description="Helicase HerA central" evidence="6">
    <location>
        <begin position="151"/>
        <end position="367"/>
    </location>
</feature>
<reference evidence="7" key="1">
    <citation type="submission" date="2019-12" db="EMBL/GenBank/DDBJ databases">
        <title>Haloferax alexandrinus strain pws11.</title>
        <authorList>
            <person name="Verma D.K."/>
            <person name="Gopal K."/>
            <person name="Prasad E.S."/>
        </authorList>
    </citation>
    <scope>NUCLEOTIDE SEQUENCE</scope>
    <source>
        <strain evidence="7">Pws11</strain>
    </source>
</reference>
<comment type="caution">
    <text evidence="7">The sequence shown here is derived from an EMBL/GenBank/DDBJ whole genome shotgun (WGS) entry which is preliminary data.</text>
</comment>
<dbReference type="InterPro" id="IPR027417">
    <property type="entry name" value="P-loop_NTPase"/>
</dbReference>
<dbReference type="RefSeq" id="WP_006601329.1">
    <property type="nucleotide sequence ID" value="NZ_JAUDRO010000001.1"/>
</dbReference>
<evidence type="ECO:0000256" key="4">
    <source>
        <dbReference type="ARBA" id="ARBA00048988"/>
    </source>
</evidence>
<comment type="catalytic activity">
    <reaction evidence="3">
        <text>ATP + H2O = ADP + phosphate + H(+)</text>
        <dbReference type="Rhea" id="RHEA:13065"/>
        <dbReference type="ChEBI" id="CHEBI:15377"/>
        <dbReference type="ChEBI" id="CHEBI:15378"/>
        <dbReference type="ChEBI" id="CHEBI:30616"/>
        <dbReference type="ChEBI" id="CHEBI:43474"/>
        <dbReference type="ChEBI" id="CHEBI:456216"/>
        <dbReference type="EC" id="5.6.2.3"/>
    </reaction>
</comment>
<dbReference type="SUPFAM" id="SSF52540">
    <property type="entry name" value="P-loop containing nucleoside triphosphate hydrolases"/>
    <property type="match status" value="1"/>
</dbReference>
<dbReference type="PANTHER" id="PTHR42957">
    <property type="entry name" value="HELICASE MJ1565-RELATED"/>
    <property type="match status" value="1"/>
</dbReference>
<dbReference type="InterPro" id="IPR008571">
    <property type="entry name" value="HerA-like"/>
</dbReference>
<dbReference type="GO" id="GO:0043138">
    <property type="term" value="F:3'-5' DNA helicase activity"/>
    <property type="evidence" value="ECO:0007669"/>
    <property type="project" value="UniProtKB-EC"/>
</dbReference>
<evidence type="ECO:0000313" key="7">
    <source>
        <dbReference type="EMBL" id="NLV03855.1"/>
    </source>
</evidence>
<dbReference type="Proteomes" id="UP000619835">
    <property type="component" value="Unassembled WGS sequence"/>
</dbReference>
<dbReference type="InterPro" id="IPR002789">
    <property type="entry name" value="HerA_central"/>
</dbReference>
<proteinExistence type="inferred from homology"/>